<dbReference type="HOGENOM" id="CLU_017266_4_2_0"/>
<dbReference type="AlphaFoldDB" id="E8R4Y8"/>
<dbReference type="InterPro" id="IPR029149">
    <property type="entry name" value="Creatin/AminoP/Spt16_N"/>
</dbReference>
<dbReference type="STRING" id="575540.Isop_2166"/>
<dbReference type="InterPro" id="IPR000994">
    <property type="entry name" value="Pept_M24"/>
</dbReference>
<dbReference type="PANTHER" id="PTHR46112">
    <property type="entry name" value="AMINOPEPTIDASE"/>
    <property type="match status" value="1"/>
</dbReference>
<evidence type="ECO:0000259" key="2">
    <source>
        <dbReference type="Pfam" id="PF00557"/>
    </source>
</evidence>
<feature type="domain" description="Creatinase N-terminal" evidence="3">
    <location>
        <begin position="42"/>
        <end position="171"/>
    </location>
</feature>
<dbReference type="Proteomes" id="UP000008631">
    <property type="component" value="Chromosome"/>
</dbReference>
<dbReference type="InterPro" id="IPR036005">
    <property type="entry name" value="Creatinase/aminopeptidase-like"/>
</dbReference>
<accession>E8R4Y8</accession>
<dbReference type="FunCoup" id="E8R4Y8">
    <property type="interactions" value="56"/>
</dbReference>
<dbReference type="Gene3D" id="3.40.350.10">
    <property type="entry name" value="Creatinase/prolidase N-terminal domain"/>
    <property type="match status" value="1"/>
</dbReference>
<dbReference type="InParanoid" id="E8R4Y8"/>
<dbReference type="InterPro" id="IPR000587">
    <property type="entry name" value="Creatinase_N"/>
</dbReference>
<reference evidence="4 5" key="2">
    <citation type="journal article" date="2011" name="Stand. Genomic Sci.">
        <title>Complete genome sequence of Isosphaera pallida type strain (IS1B).</title>
        <authorList>
            <consortium name="US DOE Joint Genome Institute (JGI-PGF)"/>
            <person name="Goker M."/>
            <person name="Cleland D."/>
            <person name="Saunders E."/>
            <person name="Lapidus A."/>
            <person name="Nolan M."/>
            <person name="Lucas S."/>
            <person name="Hammon N."/>
            <person name="Deshpande S."/>
            <person name="Cheng J.F."/>
            <person name="Tapia R."/>
            <person name="Han C."/>
            <person name="Goodwin L."/>
            <person name="Pitluck S."/>
            <person name="Liolios K."/>
            <person name="Pagani I."/>
            <person name="Ivanova N."/>
            <person name="Mavromatis K."/>
            <person name="Pati A."/>
            <person name="Chen A."/>
            <person name="Palaniappan K."/>
            <person name="Land M."/>
            <person name="Hauser L."/>
            <person name="Chang Y.J."/>
            <person name="Jeffries C.D."/>
            <person name="Detter J.C."/>
            <person name="Beck B."/>
            <person name="Woyke T."/>
            <person name="Bristow J."/>
            <person name="Eisen J.A."/>
            <person name="Markowitz V."/>
            <person name="Hugenholtz P."/>
            <person name="Kyrpides N.C."/>
            <person name="Klenk H.P."/>
        </authorList>
    </citation>
    <scope>NUCLEOTIDE SEQUENCE [LARGE SCALE GENOMIC DNA]</scope>
    <source>
        <strain evidence="5">ATCC 43644 / DSM 9630 / IS1B</strain>
    </source>
</reference>
<name>E8R4Y8_ISOPI</name>
<organism evidence="4 5">
    <name type="scientific">Isosphaera pallida (strain ATCC 43644 / DSM 9630 / IS1B)</name>
    <dbReference type="NCBI Taxonomy" id="575540"/>
    <lineage>
        <taxon>Bacteria</taxon>
        <taxon>Pseudomonadati</taxon>
        <taxon>Planctomycetota</taxon>
        <taxon>Planctomycetia</taxon>
        <taxon>Isosphaerales</taxon>
        <taxon>Isosphaeraceae</taxon>
        <taxon>Isosphaera</taxon>
    </lineage>
</organism>
<evidence type="ECO:0000313" key="5">
    <source>
        <dbReference type="Proteomes" id="UP000008631"/>
    </source>
</evidence>
<feature type="region of interest" description="Disordered" evidence="1">
    <location>
        <begin position="1"/>
        <end position="28"/>
    </location>
</feature>
<feature type="compositionally biased region" description="Pro residues" evidence="1">
    <location>
        <begin position="1"/>
        <end position="10"/>
    </location>
</feature>
<protein>
    <submittedName>
        <fullName evidence="4">Peptidase M24</fullName>
    </submittedName>
</protein>
<proteinExistence type="predicted"/>
<dbReference type="SUPFAM" id="SSF55920">
    <property type="entry name" value="Creatinase/aminopeptidase"/>
    <property type="match status" value="1"/>
</dbReference>
<dbReference type="Pfam" id="PF01321">
    <property type="entry name" value="Creatinase_N"/>
    <property type="match status" value="1"/>
</dbReference>
<dbReference type="EMBL" id="CP002353">
    <property type="protein sequence ID" value="ADV62745.1"/>
    <property type="molecule type" value="Genomic_DNA"/>
</dbReference>
<dbReference type="InterPro" id="IPR050659">
    <property type="entry name" value="Peptidase_M24B"/>
</dbReference>
<dbReference type="RefSeq" id="WP_013565033.1">
    <property type="nucleotide sequence ID" value="NC_014962.1"/>
</dbReference>
<keyword evidence="5" id="KW-1185">Reference proteome</keyword>
<evidence type="ECO:0000256" key="1">
    <source>
        <dbReference type="SAM" id="MobiDB-lite"/>
    </source>
</evidence>
<gene>
    <name evidence="4" type="ordered locus">Isop_2166</name>
</gene>
<reference key="1">
    <citation type="submission" date="2010-11" db="EMBL/GenBank/DDBJ databases">
        <title>The complete sequence of chromosome of Isophaera pallida ATCC 43644.</title>
        <authorList>
            <consortium name="US DOE Joint Genome Institute (JGI-PGF)"/>
            <person name="Lucas S."/>
            <person name="Copeland A."/>
            <person name="Lapidus A."/>
            <person name="Bruce D."/>
            <person name="Goodwin L."/>
            <person name="Pitluck S."/>
            <person name="Kyrpides N."/>
            <person name="Mavromatis K."/>
            <person name="Pagani I."/>
            <person name="Ivanova N."/>
            <person name="Saunders E."/>
            <person name="Brettin T."/>
            <person name="Detter J.C."/>
            <person name="Han C."/>
            <person name="Tapia R."/>
            <person name="Land M."/>
            <person name="Hauser L."/>
            <person name="Markowitz V."/>
            <person name="Cheng J.-F."/>
            <person name="Hugenholtz P."/>
            <person name="Woyke T."/>
            <person name="Wu D."/>
            <person name="Eisen J.A."/>
        </authorList>
    </citation>
    <scope>NUCLEOTIDE SEQUENCE</scope>
    <source>
        <strain>ATCC 43644</strain>
    </source>
</reference>
<sequence length="410" mass="43387">MTLSPLPPSPASGLPAAASTCSSSSGDPARFAARRQRAWRSLRTLLDERGGAAWGAIDALVISDPVHVSYLTGFSGDSSYLVLTAERSLMVSDGRYVEQIARECPDLEAVIRPQGATTIGTLASVLEMLGVKSVGVEGRLTLENHHALMEAAPASMSFPMVAGIVEELRAVKEAEEIARIETAVALARAAFRVWLAGLNPDWDEVTAARRLEEALRDQGAIGSSFPIIVAAGAHAALPHARPRAGAVLSREEGESGLLLVDWGADLPPPSYKSDLTRMVRLSRLTDQFRAVYQVVHAAHAAAVAAIRPGVEGRVVDQAARAVIEAAGYGSAFLHAVGHGIGLEIHERPGLRAESRTLLMPGMVVTVEPGIYLPGWGGVRLEDDVLVTEEGSRLLCDSGLDPEPLTPPHLA</sequence>
<dbReference type="KEGG" id="ipa:Isop_2166"/>
<evidence type="ECO:0000259" key="3">
    <source>
        <dbReference type="Pfam" id="PF01321"/>
    </source>
</evidence>
<dbReference type="Gene3D" id="3.90.230.10">
    <property type="entry name" value="Creatinase/methionine aminopeptidase superfamily"/>
    <property type="match status" value="1"/>
</dbReference>
<dbReference type="SUPFAM" id="SSF53092">
    <property type="entry name" value="Creatinase/prolidase N-terminal domain"/>
    <property type="match status" value="1"/>
</dbReference>
<evidence type="ECO:0000313" key="4">
    <source>
        <dbReference type="EMBL" id="ADV62745.1"/>
    </source>
</evidence>
<feature type="domain" description="Peptidase M24" evidence="2">
    <location>
        <begin position="179"/>
        <end position="388"/>
    </location>
</feature>
<dbReference type="Pfam" id="PF00557">
    <property type="entry name" value="Peptidase_M24"/>
    <property type="match status" value="1"/>
</dbReference>
<dbReference type="eggNOG" id="COG0006">
    <property type="taxonomic scope" value="Bacteria"/>
</dbReference>
<dbReference type="PANTHER" id="PTHR46112:SF3">
    <property type="entry name" value="AMINOPEPTIDASE YPDF"/>
    <property type="match status" value="1"/>
</dbReference>